<evidence type="ECO:0000313" key="2">
    <source>
        <dbReference type="EMBL" id="HEU98193.1"/>
    </source>
</evidence>
<dbReference type="Proteomes" id="UP000885664">
    <property type="component" value="Unassembled WGS sequence"/>
</dbReference>
<feature type="transmembrane region" description="Helical" evidence="1">
    <location>
        <begin position="358"/>
        <end position="378"/>
    </location>
</feature>
<gene>
    <name evidence="2" type="ORF">ENO36_05015</name>
</gene>
<feature type="transmembrane region" description="Helical" evidence="1">
    <location>
        <begin position="245"/>
        <end position="264"/>
    </location>
</feature>
<organism evidence="2">
    <name type="scientific">Fervidicoccus fontis</name>
    <dbReference type="NCBI Taxonomy" id="683846"/>
    <lineage>
        <taxon>Archaea</taxon>
        <taxon>Thermoproteota</taxon>
        <taxon>Thermoprotei</taxon>
        <taxon>Fervidicoccales</taxon>
        <taxon>Fervidicoccaceae</taxon>
        <taxon>Fervidicoccus</taxon>
    </lineage>
</organism>
<sequence>MFFIASVSAALSLIALGINVSAAMGIGLLIFSIPSLGYRFIDVLVGSFNREMLNTITSLFLSMMLAYLYRGTDASKKMVASMESLGRRFASASIPAVIGLLPMPAGAYISAGLVDPVYEDLGINKEQRTFINYWFRHIWSPIWPLYQSIILASALLGLSFTSIVSRTWPISLSSVIAGTILAFKILPKSEKNERRSASGLVHLWPFALIALLSIAFSIPLPITLIAAIALFSIIYRVSFSDIEKALRYSLDLTLISLMMISFIYGNAIDASGLPSSLTNVLSRFSLLVVFLLPFLMVFSTGFEFTFVALAFPAIEPLLGGRGLSIAFLGGYLGSMLSPSHACLIMSAKFYRSSLGKSYRYIIKAVAITAALAFTMIALI</sequence>
<proteinExistence type="predicted"/>
<dbReference type="PANTHER" id="PTHR39556">
    <property type="entry name" value="PROTEIN, PUTATIVE-RELATED"/>
    <property type="match status" value="1"/>
</dbReference>
<feature type="transmembrane region" description="Helical" evidence="1">
    <location>
        <begin position="7"/>
        <end position="32"/>
    </location>
</feature>
<keyword evidence="1" id="KW-0472">Membrane</keyword>
<feature type="transmembrane region" description="Helical" evidence="1">
    <location>
        <begin position="284"/>
        <end position="311"/>
    </location>
</feature>
<feature type="transmembrane region" description="Helical" evidence="1">
    <location>
        <begin position="52"/>
        <end position="69"/>
    </location>
</feature>
<feature type="transmembrane region" description="Helical" evidence="1">
    <location>
        <begin position="206"/>
        <end position="233"/>
    </location>
</feature>
<dbReference type="EMBL" id="DSFE01000105">
    <property type="protein sequence ID" value="HEU98193.1"/>
    <property type="molecule type" value="Genomic_DNA"/>
</dbReference>
<protein>
    <submittedName>
        <fullName evidence="2">DUF401 family protein</fullName>
    </submittedName>
</protein>
<comment type="caution">
    <text evidence="2">The sequence shown here is derived from an EMBL/GenBank/DDBJ whole genome shotgun (WGS) entry which is preliminary data.</text>
</comment>
<dbReference type="PANTHER" id="PTHR39556:SF1">
    <property type="entry name" value="PROTEIN, PUTATIVE-RELATED"/>
    <property type="match status" value="1"/>
</dbReference>
<reference evidence="2" key="1">
    <citation type="journal article" date="2020" name="mSystems">
        <title>Genome- and Community-Level Interaction Insights into Carbon Utilization and Element Cycling Functions of Hydrothermarchaeota in Hydrothermal Sediment.</title>
        <authorList>
            <person name="Zhou Z."/>
            <person name="Liu Y."/>
            <person name="Xu W."/>
            <person name="Pan J."/>
            <person name="Luo Z.H."/>
            <person name="Li M."/>
        </authorList>
    </citation>
    <scope>NUCLEOTIDE SEQUENCE [LARGE SCALE GENOMIC DNA]</scope>
    <source>
        <strain evidence="2">SpSt-1259</strain>
    </source>
</reference>
<evidence type="ECO:0000256" key="1">
    <source>
        <dbReference type="SAM" id="Phobius"/>
    </source>
</evidence>
<name>A0A7C2Z060_9CREN</name>
<keyword evidence="1" id="KW-1133">Transmembrane helix</keyword>
<feature type="transmembrane region" description="Helical" evidence="1">
    <location>
        <begin position="142"/>
        <end position="161"/>
    </location>
</feature>
<dbReference type="Pfam" id="PF04165">
    <property type="entry name" value="DUF401"/>
    <property type="match status" value="1"/>
</dbReference>
<dbReference type="InterPro" id="IPR007294">
    <property type="entry name" value="DUF401"/>
</dbReference>
<keyword evidence="1" id="KW-0812">Transmembrane</keyword>
<accession>A0A7C2Z060</accession>
<dbReference type="AlphaFoldDB" id="A0A7C2Z060"/>
<feature type="transmembrane region" description="Helical" evidence="1">
    <location>
        <begin position="323"/>
        <end position="346"/>
    </location>
</feature>
<feature type="transmembrane region" description="Helical" evidence="1">
    <location>
        <begin position="89"/>
        <end position="111"/>
    </location>
</feature>